<feature type="transmembrane region" description="Helical" evidence="1">
    <location>
        <begin position="392"/>
        <end position="415"/>
    </location>
</feature>
<name>A0A5B9MQ84_9BACT</name>
<evidence type="ECO:0000256" key="2">
    <source>
        <dbReference type="SAM" id="SignalP"/>
    </source>
</evidence>
<evidence type="ECO:0000256" key="1">
    <source>
        <dbReference type="SAM" id="Phobius"/>
    </source>
</evidence>
<dbReference type="EMBL" id="CP036264">
    <property type="protein sequence ID" value="QEG02560.1"/>
    <property type="molecule type" value="Genomic_DNA"/>
</dbReference>
<dbReference type="Proteomes" id="UP000321353">
    <property type="component" value="Chromosome"/>
</dbReference>
<dbReference type="KEGG" id="smam:Mal15_66810"/>
<organism evidence="3 4">
    <name type="scientific">Stieleria maiorica</name>
    <dbReference type="NCBI Taxonomy" id="2795974"/>
    <lineage>
        <taxon>Bacteria</taxon>
        <taxon>Pseudomonadati</taxon>
        <taxon>Planctomycetota</taxon>
        <taxon>Planctomycetia</taxon>
        <taxon>Pirellulales</taxon>
        <taxon>Pirellulaceae</taxon>
        <taxon>Stieleria</taxon>
    </lineage>
</organism>
<protein>
    <submittedName>
        <fullName evidence="3">Uncharacterized protein</fullName>
    </submittedName>
</protein>
<dbReference type="AlphaFoldDB" id="A0A5B9MQ84"/>
<evidence type="ECO:0000313" key="3">
    <source>
        <dbReference type="EMBL" id="QEG02560.1"/>
    </source>
</evidence>
<keyword evidence="4" id="KW-1185">Reference proteome</keyword>
<gene>
    <name evidence="3" type="ORF">Mal15_66810</name>
</gene>
<keyword evidence="1" id="KW-0472">Membrane</keyword>
<accession>A0A5B9MQ84</accession>
<proteinExistence type="predicted"/>
<reference evidence="3 4" key="1">
    <citation type="submission" date="2019-02" db="EMBL/GenBank/DDBJ databases">
        <title>Planctomycetal bacteria perform biofilm scaping via a novel small molecule.</title>
        <authorList>
            <person name="Jeske O."/>
            <person name="Boedeker C."/>
            <person name="Wiegand S."/>
            <person name="Breitling P."/>
            <person name="Kallscheuer N."/>
            <person name="Jogler M."/>
            <person name="Rohde M."/>
            <person name="Petersen J."/>
            <person name="Medema M.H."/>
            <person name="Surup F."/>
            <person name="Jogler C."/>
        </authorList>
    </citation>
    <scope>NUCLEOTIDE SEQUENCE [LARGE SCALE GENOMIC DNA]</scope>
    <source>
        <strain evidence="3 4">Mal15</strain>
    </source>
</reference>
<feature type="chain" id="PRO_5022703562" evidence="2">
    <location>
        <begin position="25"/>
        <end position="772"/>
    </location>
</feature>
<keyword evidence="1" id="KW-1133">Transmembrane helix</keyword>
<sequence length="772" mass="82873" precursor="true">MTDHVKFAATTAVLLLLLGSPVSAQDSAPSADAESTVADAAADAVIVGINGHYRVGHCTAVRLGESVRSTLPEDASRSDFTLHTLDGDGVEVRFGAYPALPGQTHSGELGYVVPGSEAAPLEIHRTGESGTQVVAKTRFPAAGVPSRGPSMIPAGMPWVVAIGDPLGVDQIGASNVLLDKAANIAVTKIDIAGRMPFQPLGYDGVDMVMINATGVPVLEAMTETQQGALVSWLRRGGHLFVCLGEATERTVQAAPWLVSLLPVEEVTLSRYDPAALETFTSSQTPLDIFRGIKLPRREGRTLISGRTTRRVAAVLGADYVVGLGRLTVVTADLDDPTFAAWPERLDLVKEVVGELLQEQTSERDNRTGSTAFADLAGQMRGVLDQFAIKPRFSFSVVSLIVMLLIAAIGPLDYFLINRVWGKPLLGWVSFPLVAVALSVFLVVQAAPKVIPDTASTSSPTSTLLRANQFQVTDIDLIDGAGRGFAWCSLYSHHPARVDVRYSAGENSLPLAPASDPSPDAAPPRSFVFPMGYPGREFGGIQLAGENTVFADYSVVPASIGSDREQGVATEVRGLTIAPRSSKSIATRATFAVETHETVPVTRRPGSELLRGKFVNPLPYDILDGVLVYGNWVYLLPTRVPAGSSVPELSELRQKNFRWRLTRQRSAEDSASTTTSWTPSDFSDAKRVAEMILFHRAAGGELYTGLRHDVIGDLDLSGLLVEDRCLLMGRTETPLFEFDVQDTAHDSEGFVRPGGRVLSMVRVVMPVRETRLN</sequence>
<feature type="signal peptide" evidence="2">
    <location>
        <begin position="1"/>
        <end position="24"/>
    </location>
</feature>
<dbReference type="RefSeq" id="WP_147871480.1">
    <property type="nucleotide sequence ID" value="NZ_CP036264.1"/>
</dbReference>
<feature type="transmembrane region" description="Helical" evidence="1">
    <location>
        <begin position="424"/>
        <end position="443"/>
    </location>
</feature>
<keyword evidence="2" id="KW-0732">Signal</keyword>
<evidence type="ECO:0000313" key="4">
    <source>
        <dbReference type="Proteomes" id="UP000321353"/>
    </source>
</evidence>
<keyword evidence="1" id="KW-0812">Transmembrane</keyword>